<feature type="region of interest" description="Disordered" evidence="1">
    <location>
        <begin position="1"/>
        <end position="22"/>
    </location>
</feature>
<gene>
    <name evidence="2" type="ORF">ACFQFQ_07785</name>
</gene>
<comment type="caution">
    <text evidence="2">The sequence shown here is derived from an EMBL/GenBank/DDBJ whole genome shotgun (WGS) entry which is preliminary data.</text>
</comment>
<dbReference type="EMBL" id="JBHSWG010000001">
    <property type="protein sequence ID" value="MFC6759416.1"/>
    <property type="molecule type" value="Genomic_DNA"/>
</dbReference>
<evidence type="ECO:0008006" key="4">
    <source>
        <dbReference type="Google" id="ProtNLM"/>
    </source>
</evidence>
<organism evidence="2 3">
    <name type="scientific">Sulfitobacter porphyrae</name>
    <dbReference type="NCBI Taxonomy" id="1246864"/>
    <lineage>
        <taxon>Bacteria</taxon>
        <taxon>Pseudomonadati</taxon>
        <taxon>Pseudomonadota</taxon>
        <taxon>Alphaproteobacteria</taxon>
        <taxon>Rhodobacterales</taxon>
        <taxon>Roseobacteraceae</taxon>
        <taxon>Sulfitobacter</taxon>
    </lineage>
</organism>
<accession>A0ABW2B2Q3</accession>
<dbReference type="Proteomes" id="UP001596353">
    <property type="component" value="Unassembled WGS sequence"/>
</dbReference>
<proteinExistence type="predicted"/>
<protein>
    <recommendedName>
        <fullName evidence="4">BLUF domain-containing protein</fullName>
    </recommendedName>
</protein>
<evidence type="ECO:0000313" key="3">
    <source>
        <dbReference type="Proteomes" id="UP001596353"/>
    </source>
</evidence>
<evidence type="ECO:0000256" key="1">
    <source>
        <dbReference type="SAM" id="MobiDB-lite"/>
    </source>
</evidence>
<name>A0ABW2B2Q3_9RHOB</name>
<keyword evidence="3" id="KW-1185">Reference proteome</keyword>
<evidence type="ECO:0000313" key="2">
    <source>
        <dbReference type="EMBL" id="MFC6759416.1"/>
    </source>
</evidence>
<reference evidence="3" key="1">
    <citation type="journal article" date="2019" name="Int. J. Syst. Evol. Microbiol.">
        <title>The Global Catalogue of Microorganisms (GCM) 10K type strain sequencing project: providing services to taxonomists for standard genome sequencing and annotation.</title>
        <authorList>
            <consortium name="The Broad Institute Genomics Platform"/>
            <consortium name="The Broad Institute Genome Sequencing Center for Infectious Disease"/>
            <person name="Wu L."/>
            <person name="Ma J."/>
        </authorList>
    </citation>
    <scope>NUCLEOTIDE SEQUENCE [LARGE SCALE GENOMIC DNA]</scope>
    <source>
        <strain evidence="3">CCUG 66188</strain>
    </source>
</reference>
<sequence length="140" mass="15457">MTAAQRKVSFDHSEGPASDQPGLSLLEHLRHAARRGRCKTYVDLFGACAALSGNRQVAAQAASEVLMRCLHQALGQRPVIYRSGERATSFDEDWLMALARSLKSNDTASATFLLHSRVPRHARRNLAFLLQTVVDAQEQV</sequence>